<gene>
    <name evidence="4" type="ORF">UFOPK3564_01948</name>
</gene>
<feature type="domain" description="DUF2382" evidence="3">
    <location>
        <begin position="148"/>
        <end position="254"/>
    </location>
</feature>
<feature type="compositionally biased region" description="Basic and acidic residues" evidence="1">
    <location>
        <begin position="246"/>
        <end position="267"/>
    </location>
</feature>
<dbReference type="Gene3D" id="3.90.50.10">
    <property type="entry name" value="Photosynthetic Reaction Center, subunit H, domain 2"/>
    <property type="match status" value="1"/>
</dbReference>
<evidence type="ECO:0000313" key="4">
    <source>
        <dbReference type="EMBL" id="CAB4923055.1"/>
    </source>
</evidence>
<dbReference type="PANTHER" id="PTHR38463:SF1">
    <property type="entry name" value="STRESS RESPONSE PROTEIN YSNF"/>
    <property type="match status" value="1"/>
</dbReference>
<feature type="domain" description="PRC-barrel" evidence="2">
    <location>
        <begin position="5"/>
        <end position="72"/>
    </location>
</feature>
<evidence type="ECO:0000256" key="1">
    <source>
        <dbReference type="SAM" id="MobiDB-lite"/>
    </source>
</evidence>
<dbReference type="SUPFAM" id="SSF50346">
    <property type="entry name" value="PRC-barrel domain"/>
    <property type="match status" value="1"/>
</dbReference>
<dbReference type="Pfam" id="PF09557">
    <property type="entry name" value="DUF2382"/>
    <property type="match status" value="1"/>
</dbReference>
<feature type="region of interest" description="Disordered" evidence="1">
    <location>
        <begin position="234"/>
        <end position="267"/>
    </location>
</feature>
<organism evidence="4">
    <name type="scientific">freshwater metagenome</name>
    <dbReference type="NCBI Taxonomy" id="449393"/>
    <lineage>
        <taxon>unclassified sequences</taxon>
        <taxon>metagenomes</taxon>
        <taxon>ecological metagenomes</taxon>
    </lineage>
</organism>
<accession>A0A6J7HY64</accession>
<dbReference type="EMBL" id="CAFBMK010000116">
    <property type="protein sequence ID" value="CAB4923055.1"/>
    <property type="molecule type" value="Genomic_DNA"/>
</dbReference>
<dbReference type="InterPro" id="IPR019060">
    <property type="entry name" value="DUF2382"/>
</dbReference>
<proteinExistence type="predicted"/>
<feature type="region of interest" description="Disordered" evidence="1">
    <location>
        <begin position="103"/>
        <end position="142"/>
    </location>
</feature>
<evidence type="ECO:0000259" key="2">
    <source>
        <dbReference type="Pfam" id="PF05239"/>
    </source>
</evidence>
<dbReference type="InterPro" id="IPR052967">
    <property type="entry name" value="Stress_Response_Assoc"/>
</dbReference>
<dbReference type="AlphaFoldDB" id="A0A6J7HY64"/>
<reference evidence="4" key="1">
    <citation type="submission" date="2020-05" db="EMBL/GenBank/DDBJ databases">
        <authorList>
            <person name="Chiriac C."/>
            <person name="Salcher M."/>
            <person name="Ghai R."/>
            <person name="Kavagutti S V."/>
        </authorList>
    </citation>
    <scope>NUCLEOTIDE SEQUENCE</scope>
</reference>
<dbReference type="GO" id="GO:0030077">
    <property type="term" value="C:plasma membrane light-harvesting complex"/>
    <property type="evidence" value="ECO:0007669"/>
    <property type="project" value="InterPro"/>
</dbReference>
<name>A0A6J7HY64_9ZZZZ</name>
<evidence type="ECO:0000259" key="3">
    <source>
        <dbReference type="Pfam" id="PF09557"/>
    </source>
</evidence>
<protein>
    <submittedName>
        <fullName evidence="4">Unannotated protein</fullName>
    </submittedName>
</protein>
<dbReference type="InterPro" id="IPR027275">
    <property type="entry name" value="PRC-brl_dom"/>
</dbReference>
<dbReference type="GO" id="GO:0019684">
    <property type="term" value="P:photosynthesis, light reaction"/>
    <property type="evidence" value="ECO:0007669"/>
    <property type="project" value="InterPro"/>
</dbReference>
<sequence>MPTIEEVRSWRGRQVIGNDGHKIGTIDELYADDQTGAPAWALVHTGLFGRKSSFLPIADAVEDGEDVRVPFDKAFVKDAPGIEPDGHLSAHEEDELFRYYGRPAPAHDHASQPPEDGAGHDRAPAARPEPIETAGGLTGRAPDVEGAMTLSEEQVHVGTRELPATKVRMRKVTVTENVQMTVPVTREEVRLEEVPIDAPDDESTLPAHAEVTLRHEVPVIEKTTVDSERVRLEKDRVTDQVQVTEPARREQLDIEHTPTDGRPDPTR</sequence>
<dbReference type="Pfam" id="PF05239">
    <property type="entry name" value="PRC"/>
    <property type="match status" value="1"/>
</dbReference>
<dbReference type="PANTHER" id="PTHR38463">
    <property type="entry name" value="STRESS RESPONSE PROTEIN YSNF"/>
    <property type="match status" value="1"/>
</dbReference>
<dbReference type="InterPro" id="IPR014747">
    <property type="entry name" value="Bac_photo_RC_H_C"/>
</dbReference>
<dbReference type="InterPro" id="IPR011033">
    <property type="entry name" value="PRC_barrel-like_sf"/>
</dbReference>